<evidence type="ECO:0000256" key="4">
    <source>
        <dbReference type="ARBA" id="ARBA00023163"/>
    </source>
</evidence>
<reference evidence="8" key="2">
    <citation type="submission" date="2018-05" db="EMBL/GenBank/DDBJ databases">
        <title>OmerRS3 (Oryza meridionalis Reference Sequence Version 3).</title>
        <authorList>
            <person name="Zhang J."/>
            <person name="Kudrna D."/>
            <person name="Lee S."/>
            <person name="Talag J."/>
            <person name="Welchert J."/>
            <person name="Wing R.A."/>
        </authorList>
    </citation>
    <scope>NUCLEOTIDE SEQUENCE [LARGE SCALE GENOMIC DNA]</scope>
    <source>
        <strain evidence="8">cv. OR44</strain>
    </source>
</reference>
<name>A0A0E0D419_9ORYZ</name>
<accession>A0A0E0D419</accession>
<dbReference type="Pfam" id="PF02045">
    <property type="entry name" value="CBFB_NFYA"/>
    <property type="match status" value="1"/>
</dbReference>
<dbReference type="STRING" id="40149.A0A0E0D419"/>
<dbReference type="SMART" id="SM00521">
    <property type="entry name" value="CBF"/>
    <property type="match status" value="1"/>
</dbReference>
<comment type="function">
    <text evidence="6">Component of the sequence-specific heterotrimeric transcription factor (NF-Y) which specifically recognizes a 5'-CCAAT-3' box motif found in the promoters of its target genes.</text>
</comment>
<evidence type="ECO:0000313" key="9">
    <source>
        <dbReference type="Proteomes" id="UP000008021"/>
    </source>
</evidence>
<dbReference type="Gene3D" id="6.10.250.2430">
    <property type="match status" value="1"/>
</dbReference>
<evidence type="ECO:0000256" key="7">
    <source>
        <dbReference type="SAM" id="MobiDB-lite"/>
    </source>
</evidence>
<evidence type="ECO:0000256" key="5">
    <source>
        <dbReference type="ARBA" id="ARBA00023242"/>
    </source>
</evidence>
<dbReference type="GO" id="GO:0003700">
    <property type="term" value="F:DNA-binding transcription factor activity"/>
    <property type="evidence" value="ECO:0007669"/>
    <property type="project" value="UniProtKB-UniRule"/>
</dbReference>
<feature type="region of interest" description="Disordered" evidence="7">
    <location>
        <begin position="210"/>
        <end position="242"/>
    </location>
</feature>
<protein>
    <recommendedName>
        <fullName evidence="6">Nuclear transcription factor Y subunit</fullName>
    </recommendedName>
</protein>
<evidence type="ECO:0000256" key="2">
    <source>
        <dbReference type="ARBA" id="ARBA00023015"/>
    </source>
</evidence>
<dbReference type="Gramene" id="OMERI03G24480.1">
    <property type="protein sequence ID" value="OMERI03G24480.1"/>
    <property type="gene ID" value="OMERI03G24480"/>
</dbReference>
<comment type="subcellular location">
    <subcellularLocation>
        <location evidence="1 6">Nucleus</location>
    </subcellularLocation>
</comment>
<dbReference type="AlphaFoldDB" id="A0A0E0D419"/>
<dbReference type="EnsemblPlants" id="OMERI03G24480.1">
    <property type="protein sequence ID" value="OMERI03G24480.1"/>
    <property type="gene ID" value="OMERI03G24480"/>
</dbReference>
<keyword evidence="5 6" id="KW-0539">Nucleus</keyword>
<dbReference type="InterPro" id="IPR001289">
    <property type="entry name" value="NFYA"/>
</dbReference>
<feature type="compositionally biased region" description="Low complexity" evidence="7">
    <location>
        <begin position="269"/>
        <end position="279"/>
    </location>
</feature>
<dbReference type="PROSITE" id="PS51152">
    <property type="entry name" value="NFYA_HAP2_2"/>
    <property type="match status" value="1"/>
</dbReference>
<comment type="subunit">
    <text evidence="6">Heterotrimer.</text>
</comment>
<dbReference type="GO" id="GO:0003677">
    <property type="term" value="F:DNA binding"/>
    <property type="evidence" value="ECO:0007669"/>
    <property type="project" value="UniProtKB-KW"/>
</dbReference>
<keyword evidence="9" id="KW-1185">Reference proteome</keyword>
<sequence>MLSFKQSHEGFGHVAAAGAGPQQQQPWWAGSQLLYGEASPEEAALRDGGQFQVVPGGRAALDPAAPEPEKTAVPAMPKRGGGGAPEVLKFSVFSGNLEPGDTGEKNREHSATIAMQSPLPEYNGHFELGLGQSMVSPNYPCIDQCYGLLTTYAMKSMSGGRMLLPLNAPADAPIYVNAKQYEGILRRRRARAKAQRENRLVKGRKPYLHESRHRHAMRRARGSGGRFLNTKKEATAGGGSSKTLLASLISPADVVHRPGSRGGSGGGRASSLSGSDVSSPGGGMYDHHRHDDAVDAADHYNSIDHHLRTPFFTPLPIIMDGGGGGGGGGDHASHSAATAAVAAPFRWATAAGDGCCELLKA</sequence>
<reference evidence="8" key="1">
    <citation type="submission" date="2015-04" db="UniProtKB">
        <authorList>
            <consortium name="EnsemblPlants"/>
        </authorList>
    </citation>
    <scope>IDENTIFICATION</scope>
</reference>
<dbReference type="PANTHER" id="PTHR12632">
    <property type="entry name" value="TRANSCRIPTION FACTOR NF-Y ALPHA-RELATED"/>
    <property type="match status" value="1"/>
</dbReference>
<dbReference type="Proteomes" id="UP000008021">
    <property type="component" value="Chromosome 3"/>
</dbReference>
<keyword evidence="4 6" id="KW-0804">Transcription</keyword>
<keyword evidence="3 6" id="KW-0238">DNA-binding</keyword>
<dbReference type="GO" id="GO:0005634">
    <property type="term" value="C:nucleus"/>
    <property type="evidence" value="ECO:0007669"/>
    <property type="project" value="UniProtKB-SubCell"/>
</dbReference>
<evidence type="ECO:0000313" key="8">
    <source>
        <dbReference type="EnsemblPlants" id="OMERI03G24480.1"/>
    </source>
</evidence>
<proteinExistence type="inferred from homology"/>
<feature type="compositionally biased region" description="Basic residues" evidence="7">
    <location>
        <begin position="210"/>
        <end position="221"/>
    </location>
</feature>
<feature type="region of interest" description="Disordered" evidence="7">
    <location>
        <begin position="53"/>
        <end position="80"/>
    </location>
</feature>
<comment type="similarity">
    <text evidence="6">Belongs to the NFYA/HAP2 subunit family.</text>
</comment>
<keyword evidence="2 6" id="KW-0805">Transcription regulation</keyword>
<evidence type="ECO:0000256" key="1">
    <source>
        <dbReference type="ARBA" id="ARBA00004123"/>
    </source>
</evidence>
<organism evidence="8">
    <name type="scientific">Oryza meridionalis</name>
    <dbReference type="NCBI Taxonomy" id="40149"/>
    <lineage>
        <taxon>Eukaryota</taxon>
        <taxon>Viridiplantae</taxon>
        <taxon>Streptophyta</taxon>
        <taxon>Embryophyta</taxon>
        <taxon>Tracheophyta</taxon>
        <taxon>Spermatophyta</taxon>
        <taxon>Magnoliopsida</taxon>
        <taxon>Liliopsida</taxon>
        <taxon>Poales</taxon>
        <taxon>Poaceae</taxon>
        <taxon>BOP clade</taxon>
        <taxon>Oryzoideae</taxon>
        <taxon>Oryzeae</taxon>
        <taxon>Oryzinae</taxon>
        <taxon>Oryza</taxon>
    </lineage>
</organism>
<evidence type="ECO:0000256" key="3">
    <source>
        <dbReference type="ARBA" id="ARBA00023125"/>
    </source>
</evidence>
<evidence type="ECO:0000256" key="6">
    <source>
        <dbReference type="RuleBase" id="RU367155"/>
    </source>
</evidence>
<feature type="region of interest" description="Disordered" evidence="7">
    <location>
        <begin position="255"/>
        <end position="289"/>
    </location>
</feature>
<dbReference type="HOGENOM" id="CLU_065504_0_0_1"/>
<dbReference type="PRINTS" id="PR00616">
    <property type="entry name" value="CCAATSUBUNTB"/>
</dbReference>